<gene>
    <name evidence="4" type="ORF">OMP39_09155</name>
</gene>
<name>A0ABY6MQ12_9BURK</name>
<evidence type="ECO:0000256" key="1">
    <source>
        <dbReference type="SAM" id="Phobius"/>
    </source>
</evidence>
<keyword evidence="1" id="KW-1133">Transmembrane helix</keyword>
<dbReference type="EMBL" id="CP110257">
    <property type="protein sequence ID" value="UZD53862.1"/>
    <property type="molecule type" value="Genomic_DNA"/>
</dbReference>
<protein>
    <submittedName>
        <fullName evidence="4">Sulfite exporter TauE/SafE family protein</fullName>
    </submittedName>
</protein>
<feature type="signal peptide" evidence="2">
    <location>
        <begin position="1"/>
        <end position="22"/>
    </location>
</feature>
<feature type="transmembrane region" description="Helical" evidence="1">
    <location>
        <begin position="75"/>
        <end position="93"/>
    </location>
</feature>
<dbReference type="RefSeq" id="WP_264891432.1">
    <property type="nucleotide sequence ID" value="NZ_CP110257.1"/>
</dbReference>
<keyword evidence="5" id="KW-1185">Reference proteome</keyword>
<feature type="transmembrane region" description="Helical" evidence="1">
    <location>
        <begin position="190"/>
        <end position="208"/>
    </location>
</feature>
<accession>A0ABY6MQ12</accession>
<dbReference type="Proteomes" id="UP001163266">
    <property type="component" value="Chromosome"/>
</dbReference>
<dbReference type="PANTHER" id="PTHR42208:SF1">
    <property type="entry name" value="HEAVY METAL TRANSPORTER"/>
    <property type="match status" value="1"/>
</dbReference>
<evidence type="ECO:0000313" key="5">
    <source>
        <dbReference type="Proteomes" id="UP001163266"/>
    </source>
</evidence>
<keyword evidence="1" id="KW-0472">Membrane</keyword>
<feature type="transmembrane region" description="Helical" evidence="1">
    <location>
        <begin position="126"/>
        <end position="150"/>
    </location>
</feature>
<dbReference type="PANTHER" id="PTHR42208">
    <property type="entry name" value="HEAVY METAL TRANSPORTER-RELATED"/>
    <property type="match status" value="1"/>
</dbReference>
<feature type="transmembrane region" description="Helical" evidence="1">
    <location>
        <begin position="46"/>
        <end position="63"/>
    </location>
</feature>
<dbReference type="Pfam" id="PF13386">
    <property type="entry name" value="DsbD_2"/>
    <property type="match status" value="1"/>
</dbReference>
<feature type="transmembrane region" description="Helical" evidence="1">
    <location>
        <begin position="157"/>
        <end position="178"/>
    </location>
</feature>
<evidence type="ECO:0000256" key="2">
    <source>
        <dbReference type="SAM" id="SignalP"/>
    </source>
</evidence>
<evidence type="ECO:0000259" key="3">
    <source>
        <dbReference type="Pfam" id="PF13386"/>
    </source>
</evidence>
<feature type="domain" description="Urease accessory protein UreH-like transmembrane" evidence="3">
    <location>
        <begin position="8"/>
        <end position="202"/>
    </location>
</feature>
<evidence type="ECO:0000313" key="4">
    <source>
        <dbReference type="EMBL" id="UZD53862.1"/>
    </source>
</evidence>
<keyword evidence="1" id="KW-0812">Transmembrane</keyword>
<sequence>MVSGLVFTALLMGLAGSPHCVAMCGAATAGVGCTRPRLLSFQLGRLAGYATLGAVVATSAGALQWGAEHSAWLRPFWALFHVAVLALGIALVWRGRQPAWLEGLAHRVWQEMRHRTLGWSSLQVPFAAGLLWVLLPCGLLYSALMVAALAPGAGQGALVMAAFAFGSALGLQVGPMLWQRFGARAGGGTLAVRLAGGFLLASSAWALGHGVWSKVAAGVC</sequence>
<keyword evidence="2" id="KW-0732">Signal</keyword>
<dbReference type="InterPro" id="IPR039447">
    <property type="entry name" value="UreH-like_TM_dom"/>
</dbReference>
<feature type="chain" id="PRO_5045936634" evidence="2">
    <location>
        <begin position="23"/>
        <end position="220"/>
    </location>
</feature>
<organism evidence="4 5">
    <name type="scientific">Caldimonas aquatica</name>
    <dbReference type="NCBI Taxonomy" id="376175"/>
    <lineage>
        <taxon>Bacteria</taxon>
        <taxon>Pseudomonadati</taxon>
        <taxon>Pseudomonadota</taxon>
        <taxon>Betaproteobacteria</taxon>
        <taxon>Burkholderiales</taxon>
        <taxon>Sphaerotilaceae</taxon>
        <taxon>Caldimonas</taxon>
    </lineage>
</organism>
<proteinExistence type="predicted"/>
<reference evidence="4" key="1">
    <citation type="submission" date="2022-10" db="EMBL/GenBank/DDBJ databases">
        <title>Complete genome sequence of Schlegelella aquatica LMG 23380.</title>
        <authorList>
            <person name="Musilova J."/>
            <person name="Kourilova X."/>
            <person name="Bezdicek M."/>
            <person name="Hermankova K."/>
            <person name="Obruca S."/>
            <person name="Sedlar K."/>
        </authorList>
    </citation>
    <scope>NUCLEOTIDE SEQUENCE</scope>
    <source>
        <strain evidence="4">LMG 23380</strain>
    </source>
</reference>